<evidence type="ECO:0000313" key="2">
    <source>
        <dbReference type="EMBL" id="SCU90616.1"/>
    </source>
</evidence>
<feature type="compositionally biased region" description="Basic and acidic residues" evidence="1">
    <location>
        <begin position="307"/>
        <end position="320"/>
    </location>
</feature>
<evidence type="ECO:0000313" key="3">
    <source>
        <dbReference type="Proteomes" id="UP000191144"/>
    </source>
</evidence>
<sequence length="580" mass="62700">MAVKSKTGALSQLDNLMDGIEEFIGNNAVEDEAAESHRPARDTADAHLYSDSNSENLMSSTLSTTATATPTVEEGGVSVPEQLGRENAGSNATSEEDGSKSAEGVESVDSRKIRNSQALPATAASDKPSEIEARETEPLPIENTNKKSCTVQTNTGEAEDRGKPVVELSENEPANKQSEKVSTPILKKTETAMGSGDSETVATQSPTAETIEIKTPTIEPSGSEILDDTNHTSPTLTTENTEADSSVTPDTNTTSTKELSMASRDKPGLISLKTLTETGTLPGKEASSRAERQGLFSLAELSKSKKSSRDFDDTQEHAKVTESPVVTQESVDTSQDDNQFEEEISSPKSDESKTFPVERGSLLTLDDLKSGAMPKSLIDAGFKDFISSDGNGSLVTLKHLAEMTSEPLRQDVSEESKTVETVAPEAETAARQAEPPAKSTAATVAAEIEDLLREMQDEEPSKPLQGSPFIQTTRESSATKELRALLKDEPVYVYTSLAGGGYQMPSRTNRLAHILSANEVKFTYRDLGTDDEARQVWKRYGRGRSLPGVVRGRDDIIGNWEEMDEANEEHRVRELIYETL</sequence>
<reference evidence="3" key="1">
    <citation type="submission" date="2016-03" db="EMBL/GenBank/DDBJ databases">
        <authorList>
            <person name="Devillers Hugo."/>
        </authorList>
    </citation>
    <scope>NUCLEOTIDE SEQUENCE [LARGE SCALE GENOMIC DNA]</scope>
</reference>
<feature type="compositionally biased region" description="Acidic residues" evidence="1">
    <location>
        <begin position="334"/>
        <end position="344"/>
    </location>
</feature>
<feature type="region of interest" description="Disordered" evidence="1">
    <location>
        <begin position="456"/>
        <end position="476"/>
    </location>
</feature>
<feature type="compositionally biased region" description="Basic and acidic residues" evidence="1">
    <location>
        <begin position="34"/>
        <end position="45"/>
    </location>
</feature>
<protein>
    <submittedName>
        <fullName evidence="2">LAME_0E09318g1_1</fullName>
    </submittedName>
</protein>
<dbReference type="PROSITE" id="PS51354">
    <property type="entry name" value="GLUTAREDOXIN_2"/>
    <property type="match status" value="1"/>
</dbReference>
<dbReference type="Proteomes" id="UP000191144">
    <property type="component" value="Chromosome E"/>
</dbReference>
<feature type="compositionally biased region" description="Polar residues" evidence="1">
    <location>
        <begin position="197"/>
        <end position="208"/>
    </location>
</feature>
<dbReference type="AlphaFoldDB" id="A0A1G4JK39"/>
<accession>A0A1G4JK39</accession>
<name>A0A1G4JK39_9SACH</name>
<proteinExistence type="predicted"/>
<dbReference type="InterPro" id="IPR036249">
    <property type="entry name" value="Thioredoxin-like_sf"/>
</dbReference>
<feature type="compositionally biased region" description="Polar residues" evidence="1">
    <location>
        <begin position="231"/>
        <end position="258"/>
    </location>
</feature>
<dbReference type="OrthoDB" id="9932926at2759"/>
<feature type="compositionally biased region" description="Polar residues" evidence="1">
    <location>
        <begin position="324"/>
        <end position="333"/>
    </location>
</feature>
<feature type="compositionally biased region" description="Basic and acidic residues" evidence="1">
    <location>
        <begin position="127"/>
        <end position="137"/>
    </location>
</feature>
<gene>
    <name evidence="2" type="ORF">LAME_0E09318G</name>
</gene>
<dbReference type="SUPFAM" id="SSF52833">
    <property type="entry name" value="Thioredoxin-like"/>
    <property type="match status" value="1"/>
</dbReference>
<dbReference type="EMBL" id="LT598481">
    <property type="protein sequence ID" value="SCU90616.1"/>
    <property type="molecule type" value="Genomic_DNA"/>
</dbReference>
<feature type="region of interest" description="Disordered" evidence="1">
    <location>
        <begin position="27"/>
        <end position="357"/>
    </location>
</feature>
<keyword evidence="3" id="KW-1185">Reference proteome</keyword>
<evidence type="ECO:0000256" key="1">
    <source>
        <dbReference type="SAM" id="MobiDB-lite"/>
    </source>
</evidence>
<organism evidence="2 3">
    <name type="scientific">Lachancea meyersii CBS 8951</name>
    <dbReference type="NCBI Taxonomy" id="1266667"/>
    <lineage>
        <taxon>Eukaryota</taxon>
        <taxon>Fungi</taxon>
        <taxon>Dikarya</taxon>
        <taxon>Ascomycota</taxon>
        <taxon>Saccharomycotina</taxon>
        <taxon>Saccharomycetes</taxon>
        <taxon>Saccharomycetales</taxon>
        <taxon>Saccharomycetaceae</taxon>
        <taxon>Lachancea</taxon>
    </lineage>
</organism>
<dbReference type="Gene3D" id="3.40.30.10">
    <property type="entry name" value="Glutaredoxin"/>
    <property type="match status" value="1"/>
</dbReference>
<feature type="compositionally biased region" description="Polar residues" evidence="1">
    <location>
        <begin position="142"/>
        <end position="156"/>
    </location>
</feature>
<feature type="compositionally biased region" description="Low complexity" evidence="1">
    <location>
        <begin position="59"/>
        <end position="71"/>
    </location>
</feature>